<organism evidence="11 12">
    <name type="scientific">Pseudoloma neurophilia</name>
    <dbReference type="NCBI Taxonomy" id="146866"/>
    <lineage>
        <taxon>Eukaryota</taxon>
        <taxon>Fungi</taxon>
        <taxon>Fungi incertae sedis</taxon>
        <taxon>Microsporidia</taxon>
        <taxon>Pseudoloma</taxon>
    </lineage>
</organism>
<gene>
    <name evidence="11" type="ORF">M153_2100044577</name>
</gene>
<sequence length="3018" mass="349777">MVGENFKKLEMREILGKNIPIHFQVNNFSRKIFINLIKQTIDADFVHLNGYEFSEFNTLFQTIEIKSQGSDLEISYREGPLHCLKTEKSSSNDAHLKNLNAKSKNNSEDTVNQSSKCFLIENPTSQLLHFLSPFFSRCNFIFISDTSHSIHFKKILHITVIYEISVPEIISDINDTFFVRPTNFQVLNDKIDKILFEKVFQLSQIIKNGDTYKIEILTSNVIEKNKATVQDRIKMCLLLSLCYSDLQIDKRDQINSFIRTALTISQKEIEKFILENNTIISNSKTSNCLKKFIETHNLVPTKQTALLIQDILAASIITMYESDENRCEQPCVPILLQGPTGTGKTTTVQKIFQNLQITNCSRDTDINDLMGIHGWTTSETGNPVFGFLPGPFLSACASNLPFLFDEMNLLEREVSDYIFSLMQRGSIYCPHLTTQTQHSDNEIAIKGPIFININREGKRDLLNQFIRITVNEISEDIESIIQFIDYKLKSKGNLNCFSDLKQMATFFYENRKTISLRTFIRIINDCSHLNVFTLTGIILDGYRISLDMRNHQWINNLLIKREEHNYYSGGTHKFIMTDRIAELLFQISHCIDSNFPLLLHGETSTGKTSLIKFLANERKIDLIRVNNHRDIDKQDYLGKTIIVSDNKKLITKWVDGPLITAIKKDCWILIDEINLCSSDVLEILNRLLDDNREIFYNNQTIKPGKNFRIFATMNKNYSGRNNLSDAFLDRWVSKEVTIEIKEIVTSLIKERHRFEHQYRLPDKLTDITLSIYNDLSLLRNFKSLFTLRDFYKIIGRFNNITNITEIFEQNPNDLNQQSKALYHREIGLGLVHNYRNDYLPLCLKSVLLDYLVNQQRDKSHQDLIKNVINKHFRAYDEKNEGANTAMALNQDPDLNPLKDILTDLAHKHNIILTKSHLKVFDLLLRAILNRENVLLIGETGIGKTKIVEILAQHLERKLVTVCCNGSMDTSDLIGHYILTDNGSESLIKKHSNDLIEFQPSKLVESLNKQSLILLDEINLPDHSVIERLNSLFDSYELYLTETGQTINSNSFIVATMNPGSYAGKKELSEALRNRFTEIFCDFDDYEEIYNHFVDKDLKTCLVEKENQKDKQIEMEITFNNMKKDVLSCQNLSIRKIECMRWFLFNQHKSFVQRVALDAHLLVNDALEIAGIIKQQKKELFKIEDLEKFGYYPFYIQTGILETKTAISDKTFQPADDKQNLPFLSHDFIPLPTTYKFSTHNFFLLLRALSISNNILIEGVPGIGKTSIVNELGRHLHKNVERINLNECTEFFDLIGGYVPISSELQPTKDNTASLQFRFIESSFIKALREDAIVILDEINLCSQSVLEGLNSLFDFRKSIEVNGEIIYTNSIIIGTMNPPNFKGRNVLPKSFEDRFVKIRFYEYDHDEIRDILLGDPKENKNNQHLNEIINYYGRISLRQCIRAKIIGNNSILAKFTKYNLSERFLKIGQTKFNFSGGQKDGSELNFHNRDFVFLSKNVRHFETILNCLHFNIPLIVAGIGSKRIVKHIASFLNFKIGDVHFYNGMDTADLLGQYVKEDFLSSLKDSRENVKACEVNDLKKNLRFIWKNSDLIQSLAQNDLTVIHNANLLSKNMLDRLNSLLDSKELNVIEKGTDTHYSFPHSRMVFLVDEISFSQPFIDRCEVVELEDWTGIDLAKILQIFSNKKTQSSIKHHINYNRKQVQKIATSEELNNTTTVDHQDLATKLREFFVQIDVTASLAMQLQYLSRIQITQNKLENLWITVQIEDTKTVFDQITGASGIRTSMTESIDKFENQQNKTSIPENTHLLPNIIGDKAIKQFVNYPIMKMSKKEYKLLDTFHKINLKSHTIFTAINDFVSKNIFDQVQSLVHLDNTRIVGFKRKIVTDQSFRLRIFDAYLEQAVHISQEDVLKEDLNNIADSFKFSNKTERGGSKMSNTQDENLIFKNLINIIAQADQAKFPDLQFHEFLQIPDLLMKEPFVLPDIRKHLIKMYKYSKCNEKAVLEFLKCAQKNKDLAKINIQKISKIQEFSGAQPVLIEKIKAALKQTHSSDNQTKNSSDIKIDEKALIQKILSEPCSNYLTVIFMLKYCRENKQIYKKMQSYKKRILKSYAYFLSESTNISESSKDQKVTEDEKTSNKRIRKTPYKDVCFFEDLRRLEEHNRISFSRSFCALFYRIYFTDLSLNQGQSSTKYYNDFISEQVKKGYQVKNSDLTHLISSFTYKSYQNETIDQSEEKDVNPINYQIALHLLLKKWTLKSIESFALIYDFLHFTNVMYFIREILSSGYFESHIVSNHENALQNYPTLESFLKTHEIELNGQSFRLLYNFSLQYSHFYNQNSLKMENRNVNTVDCMEKVDGVEKMCYQECEVSEKLLSILSTGVSAINLKAIQITNENANRITKSRECACKKLYYLRNLKPFHDKTLLNLSVVDKFYNRRCTKLYDRNELALGRMIFKYFKNHYRSYNDVVEQEEKNLHFLIFVALQFPLMGLIGNIFTRMEEKTERIVDQGEQGGKGDVKGAPGDDNSNEEQENADEPIEGLDDGVNEGQEAKEEENNGQIFDKKEKTDEGNEENETEKDSTDQEHEEKTNSVNEDQNGQEIDETHKQSDDQNTKPDNLEHFDGDMRNDGESTSLSFSGELSDSDQEDTVETEGCSDLEDKFDQEKEQENETSTITDEPSFESDDLGNPEKQVESDTVDGIEQIEEYDPKETKNEKNIDQCCTDAVNYTTAGEENENGQAEGLTAAESDEKQEMDQLNVEETNELPEALKNDEKPEKRNWKEEIEKIMTETDIDQALVIRLESILFTKKKYQGDYKSGKKLNLKKIIEFIASDYTRDKIWLRQKKDDKLTVRFFIDNTESMQNYDLPEMIRVYCKLTHCLKILGITVETYRFGQEFTLIRKGDIFFLDGHSGTDNNLTTDILLSLLKFDEKRTNYTFLSHFNDGINLVFTDGIVNRGSTKNDNFLFLIFNREILKLTTVEYLENQIIQKPYLKSFENKYEIVDDIQENLLMALEELVNNTRQ</sequence>
<dbReference type="SUPFAM" id="SSF52540">
    <property type="entry name" value="P-loop containing nucleoside triphosphate hydrolases"/>
    <property type="match status" value="5"/>
</dbReference>
<feature type="compositionally biased region" description="Basic and acidic residues" evidence="9">
    <location>
        <begin position="2546"/>
        <end position="2566"/>
    </location>
</feature>
<accession>A0A0R0M6L1</accession>
<dbReference type="EMBL" id="LGUB01000003">
    <property type="protein sequence ID" value="KRH95214.1"/>
    <property type="molecule type" value="Genomic_DNA"/>
</dbReference>
<evidence type="ECO:0000256" key="4">
    <source>
        <dbReference type="ARBA" id="ARBA00017143"/>
    </source>
</evidence>
<protein>
    <recommendedName>
        <fullName evidence="4">Midasin</fullName>
    </recommendedName>
</protein>
<evidence type="ECO:0000256" key="6">
    <source>
        <dbReference type="ARBA" id="ARBA00022840"/>
    </source>
</evidence>
<evidence type="ECO:0000313" key="11">
    <source>
        <dbReference type="EMBL" id="KRH95214.1"/>
    </source>
</evidence>
<feature type="compositionally biased region" description="Polar residues" evidence="9">
    <location>
        <begin position="2587"/>
        <end position="2596"/>
    </location>
</feature>
<keyword evidence="5" id="KW-0547">Nucleotide-binding</keyword>
<dbReference type="GO" id="GO:0016887">
    <property type="term" value="F:ATP hydrolysis activity"/>
    <property type="evidence" value="ECO:0007669"/>
    <property type="project" value="InterPro"/>
</dbReference>
<dbReference type="OrthoDB" id="5186at2759"/>
<feature type="compositionally biased region" description="Acidic residues" evidence="9">
    <location>
        <begin position="2692"/>
        <end position="2702"/>
    </location>
</feature>
<evidence type="ECO:0000259" key="10">
    <source>
        <dbReference type="SMART" id="SM00382"/>
    </source>
</evidence>
<comment type="similarity">
    <text evidence="3">Belongs to the midasin family.</text>
</comment>
<dbReference type="Proteomes" id="UP000051530">
    <property type="component" value="Unassembled WGS sequence"/>
</dbReference>
<evidence type="ECO:0000313" key="12">
    <source>
        <dbReference type="Proteomes" id="UP000051530"/>
    </source>
</evidence>
<comment type="subcellular location">
    <subcellularLocation>
        <location evidence="1">Nucleus</location>
        <location evidence="1">Nucleolus</location>
    </subcellularLocation>
    <subcellularLocation>
        <location evidence="2">Nucleus</location>
        <location evidence="2">Nucleoplasm</location>
    </subcellularLocation>
</comment>
<feature type="domain" description="AAA+ ATPase" evidence="10">
    <location>
        <begin position="929"/>
        <end position="1086"/>
    </location>
</feature>
<dbReference type="InterPro" id="IPR027417">
    <property type="entry name" value="P-loop_NTPase"/>
</dbReference>
<dbReference type="Pfam" id="PF07728">
    <property type="entry name" value="AAA_5"/>
    <property type="match status" value="4"/>
</dbReference>
<dbReference type="VEuPathDB" id="MicrosporidiaDB:M153_2100044577"/>
<feature type="domain" description="AAA+ ATPase" evidence="10">
    <location>
        <begin position="1250"/>
        <end position="1400"/>
    </location>
</feature>
<feature type="domain" description="AAA+ ATPase" evidence="10">
    <location>
        <begin position="593"/>
        <end position="742"/>
    </location>
</feature>
<evidence type="ECO:0000256" key="3">
    <source>
        <dbReference type="ARBA" id="ARBA00007188"/>
    </source>
</evidence>
<dbReference type="CDD" id="cd00009">
    <property type="entry name" value="AAA"/>
    <property type="match status" value="3"/>
</dbReference>
<dbReference type="SMART" id="SM00382">
    <property type="entry name" value="AAA"/>
    <property type="match status" value="4"/>
</dbReference>
<dbReference type="PANTHER" id="PTHR48103">
    <property type="entry name" value="MIDASIN-RELATED"/>
    <property type="match status" value="1"/>
</dbReference>
<evidence type="ECO:0000256" key="9">
    <source>
        <dbReference type="SAM" id="MobiDB-lite"/>
    </source>
</evidence>
<dbReference type="GO" id="GO:0030687">
    <property type="term" value="C:preribosome, large subunit precursor"/>
    <property type="evidence" value="ECO:0007669"/>
    <property type="project" value="TreeGrafter"/>
</dbReference>
<dbReference type="FunFam" id="3.40.50.300:FF:000142">
    <property type="entry name" value="Midasin"/>
    <property type="match status" value="1"/>
</dbReference>
<dbReference type="GO" id="GO:0005730">
    <property type="term" value="C:nucleolus"/>
    <property type="evidence" value="ECO:0007669"/>
    <property type="project" value="UniProtKB-SubCell"/>
</dbReference>
<keyword evidence="7" id="KW-0143">Chaperone</keyword>
<dbReference type="GO" id="GO:0000027">
    <property type="term" value="P:ribosomal large subunit assembly"/>
    <property type="evidence" value="ECO:0007669"/>
    <property type="project" value="TreeGrafter"/>
</dbReference>
<comment type="caution">
    <text evidence="11">The sequence shown here is derived from an EMBL/GenBank/DDBJ whole genome shotgun (WGS) entry which is preliminary data.</text>
</comment>
<feature type="compositionally biased region" description="Acidic residues" evidence="9">
    <location>
        <begin position="2638"/>
        <end position="2653"/>
    </location>
</feature>
<feature type="compositionally biased region" description="Basic and acidic residues" evidence="9">
    <location>
        <begin position="2574"/>
        <end position="2586"/>
    </location>
</feature>
<evidence type="ECO:0000256" key="2">
    <source>
        <dbReference type="ARBA" id="ARBA00004642"/>
    </source>
</evidence>
<proteinExistence type="inferred from homology"/>
<keyword evidence="6" id="KW-0067">ATP-binding</keyword>
<evidence type="ECO:0000256" key="8">
    <source>
        <dbReference type="ARBA" id="ARBA00023242"/>
    </source>
</evidence>
<feature type="region of interest" description="Disordered" evidence="9">
    <location>
        <begin position="2503"/>
        <end position="2714"/>
    </location>
</feature>
<reference evidence="11 12" key="1">
    <citation type="submission" date="2015-07" db="EMBL/GenBank/DDBJ databases">
        <title>The genome of Pseudoloma neurophilia, a relevant intracellular parasite of the zebrafish.</title>
        <authorList>
            <person name="Ndikumana S."/>
            <person name="Pelin A."/>
            <person name="Sanders J."/>
            <person name="Corradi N."/>
        </authorList>
    </citation>
    <scope>NUCLEOTIDE SEQUENCE [LARGE SCALE GENOMIC DNA]</scope>
    <source>
        <strain evidence="11 12">MK1</strain>
    </source>
</reference>
<feature type="domain" description="AAA+ ATPase" evidence="10">
    <location>
        <begin position="330"/>
        <end position="450"/>
    </location>
</feature>
<name>A0A0R0M6L1_9MICR</name>
<dbReference type="GO" id="GO:0005524">
    <property type="term" value="F:ATP binding"/>
    <property type="evidence" value="ECO:0007669"/>
    <property type="project" value="UniProtKB-KW"/>
</dbReference>
<dbReference type="InterPro" id="IPR003593">
    <property type="entry name" value="AAA+_ATPase"/>
</dbReference>
<feature type="compositionally biased region" description="Acidic residues" evidence="9">
    <location>
        <begin position="2523"/>
        <end position="2542"/>
    </location>
</feature>
<dbReference type="PANTHER" id="PTHR48103:SF2">
    <property type="entry name" value="MIDASIN"/>
    <property type="match status" value="1"/>
</dbReference>
<dbReference type="Gene3D" id="3.40.50.300">
    <property type="entry name" value="P-loop containing nucleotide triphosphate hydrolases"/>
    <property type="match status" value="5"/>
</dbReference>
<evidence type="ECO:0000256" key="5">
    <source>
        <dbReference type="ARBA" id="ARBA00022741"/>
    </source>
</evidence>
<feature type="compositionally biased region" description="Basic and acidic residues" evidence="9">
    <location>
        <begin position="2703"/>
        <end position="2714"/>
    </location>
</feature>
<feature type="compositionally biased region" description="Basic and acidic residues" evidence="9">
    <location>
        <begin position="2503"/>
        <end position="2515"/>
    </location>
</feature>
<evidence type="ECO:0000256" key="1">
    <source>
        <dbReference type="ARBA" id="ARBA00004604"/>
    </source>
</evidence>
<evidence type="ECO:0000256" key="7">
    <source>
        <dbReference type="ARBA" id="ARBA00023186"/>
    </source>
</evidence>
<feature type="compositionally biased region" description="Polar residues" evidence="9">
    <location>
        <begin position="2627"/>
        <end position="2637"/>
    </location>
</feature>
<keyword evidence="8" id="KW-0539">Nucleus</keyword>
<dbReference type="GO" id="GO:0000055">
    <property type="term" value="P:ribosomal large subunit export from nucleus"/>
    <property type="evidence" value="ECO:0007669"/>
    <property type="project" value="TreeGrafter"/>
</dbReference>
<keyword evidence="12" id="KW-1185">Reference proteome</keyword>
<feature type="compositionally biased region" description="Basic and acidic residues" evidence="9">
    <location>
        <begin position="2599"/>
        <end position="2626"/>
    </location>
</feature>
<feature type="compositionally biased region" description="Basic and acidic residues" evidence="9">
    <location>
        <begin position="2654"/>
        <end position="2665"/>
    </location>
</feature>
<dbReference type="GO" id="GO:0005654">
    <property type="term" value="C:nucleoplasm"/>
    <property type="evidence" value="ECO:0007669"/>
    <property type="project" value="UniProtKB-SubCell"/>
</dbReference>
<dbReference type="InterPro" id="IPR011704">
    <property type="entry name" value="ATPase_dyneun-rel_AAA"/>
</dbReference>